<dbReference type="RefSeq" id="WP_098142678.1">
    <property type="nucleotide sequence ID" value="NZ_PDDV01000008.1"/>
</dbReference>
<accession>A0A2A7U7D6</accession>
<feature type="domain" description="DUF5405" evidence="1">
    <location>
        <begin position="31"/>
        <end position="83"/>
    </location>
</feature>
<dbReference type="EMBL" id="PDDV01000008">
    <property type="protein sequence ID" value="PEH74153.1"/>
    <property type="molecule type" value="Genomic_DNA"/>
</dbReference>
<evidence type="ECO:0000313" key="3">
    <source>
        <dbReference type="Proteomes" id="UP000219788"/>
    </source>
</evidence>
<name>A0A2A7U7D6_EDWTA</name>
<dbReference type="Pfam" id="PF17399">
    <property type="entry name" value="DUF5405"/>
    <property type="match status" value="1"/>
</dbReference>
<gene>
    <name evidence="2" type="ORF">CRM76_01720</name>
</gene>
<comment type="caution">
    <text evidence="2">The sequence shown here is derived from an EMBL/GenBank/DDBJ whole genome shotgun (WGS) entry which is preliminary data.</text>
</comment>
<evidence type="ECO:0000259" key="1">
    <source>
        <dbReference type="Pfam" id="PF17399"/>
    </source>
</evidence>
<reference evidence="3" key="1">
    <citation type="submission" date="2017-09" db="EMBL/GenBank/DDBJ databases">
        <title>FDA dAtabase for Regulatory Grade micrObial Sequences (FDA-ARGOS): Supporting development and validation of Infectious Disease Dx tests.</title>
        <authorList>
            <person name="Goldberg B."/>
            <person name="Campos J."/>
            <person name="Tallon L."/>
            <person name="Sadzewicz L."/>
            <person name="Ott S."/>
            <person name="Zhao X."/>
            <person name="Nagaraj S."/>
            <person name="Vavikolanu K."/>
            <person name="Aluvathingal J."/>
            <person name="Nadendla S."/>
            <person name="Geyer C."/>
            <person name="Sichtig H."/>
        </authorList>
    </citation>
    <scope>NUCLEOTIDE SEQUENCE [LARGE SCALE GENOMIC DNA]</scope>
    <source>
        <strain evidence="3">FDAARGOS_370</strain>
    </source>
</reference>
<protein>
    <recommendedName>
        <fullName evidence="1">DUF5405 domain-containing protein</fullName>
    </recommendedName>
</protein>
<proteinExistence type="predicted"/>
<dbReference type="Proteomes" id="UP000219788">
    <property type="component" value="Unassembled WGS sequence"/>
</dbReference>
<dbReference type="InterPro" id="IPR035404">
    <property type="entry name" value="DUF5405"/>
</dbReference>
<organism evidence="2 3">
    <name type="scientific">Edwardsiella tarda</name>
    <dbReference type="NCBI Taxonomy" id="636"/>
    <lineage>
        <taxon>Bacteria</taxon>
        <taxon>Pseudomonadati</taxon>
        <taxon>Pseudomonadota</taxon>
        <taxon>Gammaproteobacteria</taxon>
        <taxon>Enterobacterales</taxon>
        <taxon>Hafniaceae</taxon>
        <taxon>Edwardsiella</taxon>
    </lineage>
</organism>
<evidence type="ECO:0000313" key="2">
    <source>
        <dbReference type="EMBL" id="PEH74153.1"/>
    </source>
</evidence>
<sequence length="96" mass="11018">MRKVLDNHFAISSRTLKHGQHLLAIEVMREYAGVEQWSVLALYERKVELLRDLVSASVTRAMAADPHFDEEAYLAEVDRITDLYLVAICELGWTEV</sequence>
<dbReference type="AlphaFoldDB" id="A0A2A7U7D6"/>